<dbReference type="Gene3D" id="3.40.50.1010">
    <property type="entry name" value="5'-nuclease"/>
    <property type="match status" value="1"/>
</dbReference>
<dbReference type="SMART" id="SM00279">
    <property type="entry name" value="HhH2"/>
    <property type="match status" value="1"/>
</dbReference>
<dbReference type="AlphaFoldDB" id="A0A1F5F3L6"/>
<dbReference type="InterPro" id="IPR038969">
    <property type="entry name" value="FEN"/>
</dbReference>
<dbReference type="InterPro" id="IPR020045">
    <property type="entry name" value="DNA_polI_H3TH"/>
</dbReference>
<reference evidence="5 6" key="1">
    <citation type="journal article" date="2016" name="Nat. Commun.">
        <title>Thousands of microbial genomes shed light on interconnected biogeochemical processes in an aquifer system.</title>
        <authorList>
            <person name="Anantharaman K."/>
            <person name="Brown C.T."/>
            <person name="Hug L.A."/>
            <person name="Sharon I."/>
            <person name="Castelle C.J."/>
            <person name="Probst A.J."/>
            <person name="Thomas B.C."/>
            <person name="Singh A."/>
            <person name="Wilkins M.J."/>
            <person name="Karaoz U."/>
            <person name="Brodie E.L."/>
            <person name="Williams K.H."/>
            <person name="Hubbard S.S."/>
            <person name="Banfield J.F."/>
        </authorList>
    </citation>
    <scope>NUCLEOTIDE SEQUENCE [LARGE SCALE GENOMIC DNA]</scope>
</reference>
<evidence type="ECO:0000256" key="1">
    <source>
        <dbReference type="ARBA" id="ARBA00022722"/>
    </source>
</evidence>
<proteinExistence type="predicted"/>
<evidence type="ECO:0000256" key="2">
    <source>
        <dbReference type="ARBA" id="ARBA00022801"/>
    </source>
</evidence>
<dbReference type="Pfam" id="PF02739">
    <property type="entry name" value="5_3_exonuc_N"/>
    <property type="match status" value="1"/>
</dbReference>
<dbReference type="SMART" id="SM00475">
    <property type="entry name" value="53EXOc"/>
    <property type="match status" value="1"/>
</dbReference>
<dbReference type="FunFam" id="1.10.150.20:FF:000003">
    <property type="entry name" value="DNA polymerase I"/>
    <property type="match status" value="1"/>
</dbReference>
<keyword evidence="1" id="KW-0540">Nuclease</keyword>
<evidence type="ECO:0000313" key="6">
    <source>
        <dbReference type="Proteomes" id="UP000176191"/>
    </source>
</evidence>
<dbReference type="PANTHER" id="PTHR42646:SF2">
    <property type="entry name" value="5'-3' EXONUCLEASE FAMILY PROTEIN"/>
    <property type="match status" value="1"/>
</dbReference>
<dbReference type="CDD" id="cd09859">
    <property type="entry name" value="PIN_53EXO"/>
    <property type="match status" value="1"/>
</dbReference>
<dbReference type="SUPFAM" id="SSF88723">
    <property type="entry name" value="PIN domain-like"/>
    <property type="match status" value="1"/>
</dbReference>
<dbReference type="InterPro" id="IPR036279">
    <property type="entry name" value="5-3_exonuclease_C_sf"/>
</dbReference>
<evidence type="ECO:0000313" key="5">
    <source>
        <dbReference type="EMBL" id="OGD74223.1"/>
    </source>
</evidence>
<dbReference type="InterPro" id="IPR029060">
    <property type="entry name" value="PIN-like_dom_sf"/>
</dbReference>
<dbReference type="SUPFAM" id="SSF47807">
    <property type="entry name" value="5' to 3' exonuclease, C-terminal subdomain"/>
    <property type="match status" value="1"/>
</dbReference>
<evidence type="ECO:0000259" key="4">
    <source>
        <dbReference type="SMART" id="SM00475"/>
    </source>
</evidence>
<dbReference type="InterPro" id="IPR008918">
    <property type="entry name" value="HhH2"/>
</dbReference>
<sequence length="301" mass="33262">MTKLLLVDGSALLHRAYHAYPPLTSRTGEIVGAVYGVTSILISVLTSEKPTQVVVAWDLPKPTFRHEKYVGYKAQRPKADTEMVEQIPMVKEVIKTMGLVQVEQEGYEADDIIGTLANKQEGEILILTGDQDTMQLVNERVRVLTPAKGANPPVLYGPDEVWNKYGVHPSQIVDYKALVGDTSDNIPGVAGIGPKTAANLIKMFGSLTRIYRDIKEVQLHFGELVAKKLADGKESALMSQDLSRIVTTMSLTVASEEIEYKGLESLALRAKLEELGFRSLIKRIWGDESKKPQNDKQIGLF</sequence>
<dbReference type="GO" id="GO:0017108">
    <property type="term" value="F:5'-flap endonuclease activity"/>
    <property type="evidence" value="ECO:0007669"/>
    <property type="project" value="InterPro"/>
</dbReference>
<dbReference type="GO" id="GO:0008409">
    <property type="term" value="F:5'-3' exonuclease activity"/>
    <property type="evidence" value="ECO:0007669"/>
    <property type="project" value="InterPro"/>
</dbReference>
<accession>A0A1F5F3L6</accession>
<keyword evidence="2" id="KW-0378">Hydrolase</keyword>
<dbReference type="PANTHER" id="PTHR42646">
    <property type="entry name" value="FLAP ENDONUCLEASE XNI"/>
    <property type="match status" value="1"/>
</dbReference>
<name>A0A1F5F3L6_9BACT</name>
<dbReference type="Gene3D" id="1.10.150.20">
    <property type="entry name" value="5' to 3' exonuclease, C-terminal subdomain"/>
    <property type="match status" value="1"/>
</dbReference>
<dbReference type="InterPro" id="IPR020046">
    <property type="entry name" value="5-3_exonucl_a-hlix_arch_N"/>
</dbReference>
<gene>
    <name evidence="5" type="ORF">A2228_03655</name>
</gene>
<protein>
    <recommendedName>
        <fullName evidence="4">5'-3' exonuclease domain-containing protein</fullName>
    </recommendedName>
</protein>
<dbReference type="Pfam" id="PF01367">
    <property type="entry name" value="5_3_exonuc"/>
    <property type="match status" value="1"/>
</dbReference>
<dbReference type="GO" id="GO:0003677">
    <property type="term" value="F:DNA binding"/>
    <property type="evidence" value="ECO:0007669"/>
    <property type="project" value="UniProtKB-KW"/>
</dbReference>
<dbReference type="EMBL" id="MFAK01000038">
    <property type="protein sequence ID" value="OGD74223.1"/>
    <property type="molecule type" value="Genomic_DNA"/>
</dbReference>
<dbReference type="GO" id="GO:0033567">
    <property type="term" value="P:DNA replication, Okazaki fragment processing"/>
    <property type="evidence" value="ECO:0007669"/>
    <property type="project" value="InterPro"/>
</dbReference>
<evidence type="ECO:0000256" key="3">
    <source>
        <dbReference type="ARBA" id="ARBA00023125"/>
    </source>
</evidence>
<keyword evidence="3" id="KW-0238">DNA-binding</keyword>
<organism evidence="5 6">
    <name type="scientific">Candidatus Collierbacteria bacterium RIFOXYA2_FULL_46_10</name>
    <dbReference type="NCBI Taxonomy" id="1817726"/>
    <lineage>
        <taxon>Bacteria</taxon>
        <taxon>Candidatus Collieribacteriota</taxon>
    </lineage>
</organism>
<dbReference type="Proteomes" id="UP000176191">
    <property type="component" value="Unassembled WGS sequence"/>
</dbReference>
<feature type="domain" description="5'-3' exonuclease" evidence="4">
    <location>
        <begin position="2"/>
        <end position="261"/>
    </location>
</feature>
<comment type="caution">
    <text evidence="5">The sequence shown here is derived from an EMBL/GenBank/DDBJ whole genome shotgun (WGS) entry which is preliminary data.</text>
</comment>
<dbReference type="CDD" id="cd09898">
    <property type="entry name" value="H3TH_53EXO"/>
    <property type="match status" value="1"/>
</dbReference>
<dbReference type="InterPro" id="IPR002421">
    <property type="entry name" value="5-3_exonuclease"/>
</dbReference>